<feature type="region of interest" description="Disordered" evidence="1">
    <location>
        <begin position="1"/>
        <end position="37"/>
    </location>
</feature>
<accession>A0AAV4DPE0</accession>
<evidence type="ECO:0000256" key="1">
    <source>
        <dbReference type="SAM" id="MobiDB-lite"/>
    </source>
</evidence>
<dbReference type="Proteomes" id="UP000735302">
    <property type="component" value="Unassembled WGS sequence"/>
</dbReference>
<evidence type="ECO:0000313" key="3">
    <source>
        <dbReference type="Proteomes" id="UP000735302"/>
    </source>
</evidence>
<keyword evidence="3" id="KW-1185">Reference proteome</keyword>
<comment type="caution">
    <text evidence="2">The sequence shown here is derived from an EMBL/GenBank/DDBJ whole genome shotgun (WGS) entry which is preliminary data.</text>
</comment>
<dbReference type="EMBL" id="BLXT01008089">
    <property type="protein sequence ID" value="GFO45923.1"/>
    <property type="molecule type" value="Genomic_DNA"/>
</dbReference>
<protein>
    <submittedName>
        <fullName evidence="2">Uncharacterized protein</fullName>
    </submittedName>
</protein>
<sequence>MISSFQAPLQAGAPVAGQNSRRAVKESPTLTLRPPLKAHLDPSLATISSMPGPMYHANEVIRAVLVQASDTVVYRVEMGRTGDLEPGTLRRKQ</sequence>
<organism evidence="2 3">
    <name type="scientific">Plakobranchus ocellatus</name>
    <dbReference type="NCBI Taxonomy" id="259542"/>
    <lineage>
        <taxon>Eukaryota</taxon>
        <taxon>Metazoa</taxon>
        <taxon>Spiralia</taxon>
        <taxon>Lophotrochozoa</taxon>
        <taxon>Mollusca</taxon>
        <taxon>Gastropoda</taxon>
        <taxon>Heterobranchia</taxon>
        <taxon>Euthyneura</taxon>
        <taxon>Panpulmonata</taxon>
        <taxon>Sacoglossa</taxon>
        <taxon>Placobranchoidea</taxon>
        <taxon>Plakobranchidae</taxon>
        <taxon>Plakobranchus</taxon>
    </lineage>
</organism>
<dbReference type="AlphaFoldDB" id="A0AAV4DPE0"/>
<gene>
    <name evidence="2" type="ORF">PoB_007242800</name>
</gene>
<proteinExistence type="predicted"/>
<reference evidence="2 3" key="1">
    <citation type="journal article" date="2021" name="Elife">
        <title>Chloroplast acquisition without the gene transfer in kleptoplastic sea slugs, Plakobranchus ocellatus.</title>
        <authorList>
            <person name="Maeda T."/>
            <person name="Takahashi S."/>
            <person name="Yoshida T."/>
            <person name="Shimamura S."/>
            <person name="Takaki Y."/>
            <person name="Nagai Y."/>
            <person name="Toyoda A."/>
            <person name="Suzuki Y."/>
            <person name="Arimoto A."/>
            <person name="Ishii H."/>
            <person name="Satoh N."/>
            <person name="Nishiyama T."/>
            <person name="Hasebe M."/>
            <person name="Maruyama T."/>
            <person name="Minagawa J."/>
            <person name="Obokata J."/>
            <person name="Shigenobu S."/>
        </authorList>
    </citation>
    <scope>NUCLEOTIDE SEQUENCE [LARGE SCALE GENOMIC DNA]</scope>
</reference>
<evidence type="ECO:0000313" key="2">
    <source>
        <dbReference type="EMBL" id="GFO45923.1"/>
    </source>
</evidence>
<name>A0AAV4DPE0_9GAST</name>